<gene>
    <name evidence="2" type="ORF">Tci_853801</name>
</gene>
<dbReference type="EMBL" id="BKCJ011081485">
    <property type="protein sequence ID" value="GFC81831.1"/>
    <property type="molecule type" value="Genomic_DNA"/>
</dbReference>
<evidence type="ECO:0000256" key="1">
    <source>
        <dbReference type="SAM" id="MobiDB-lite"/>
    </source>
</evidence>
<dbReference type="AlphaFoldDB" id="A0A699RGV4"/>
<accession>A0A699RGV4</accession>
<protein>
    <submittedName>
        <fullName evidence="2">Putative ribonuclease H-like domain-containing protein</fullName>
    </submittedName>
</protein>
<feature type="region of interest" description="Disordered" evidence="1">
    <location>
        <begin position="25"/>
        <end position="61"/>
    </location>
</feature>
<comment type="caution">
    <text evidence="2">The sequence shown here is derived from an EMBL/GenBank/DDBJ whole genome shotgun (WGS) entry which is preliminary data.</text>
</comment>
<organism evidence="2">
    <name type="scientific">Tanacetum cinerariifolium</name>
    <name type="common">Dalmatian daisy</name>
    <name type="synonym">Chrysanthemum cinerariifolium</name>
    <dbReference type="NCBI Taxonomy" id="118510"/>
    <lineage>
        <taxon>Eukaryota</taxon>
        <taxon>Viridiplantae</taxon>
        <taxon>Streptophyta</taxon>
        <taxon>Embryophyta</taxon>
        <taxon>Tracheophyta</taxon>
        <taxon>Spermatophyta</taxon>
        <taxon>Magnoliopsida</taxon>
        <taxon>eudicotyledons</taxon>
        <taxon>Gunneridae</taxon>
        <taxon>Pentapetalae</taxon>
        <taxon>asterids</taxon>
        <taxon>campanulids</taxon>
        <taxon>Asterales</taxon>
        <taxon>Asteraceae</taxon>
        <taxon>Asteroideae</taxon>
        <taxon>Anthemideae</taxon>
        <taxon>Anthemidinae</taxon>
        <taxon>Tanacetum</taxon>
    </lineage>
</organism>
<reference evidence="2" key="1">
    <citation type="journal article" date="2019" name="Sci. Rep.">
        <title>Draft genome of Tanacetum cinerariifolium, the natural source of mosquito coil.</title>
        <authorList>
            <person name="Yamashiro T."/>
            <person name="Shiraishi A."/>
            <person name="Satake H."/>
            <person name="Nakayama K."/>
        </authorList>
    </citation>
    <scope>NUCLEOTIDE SEQUENCE</scope>
</reference>
<evidence type="ECO:0000313" key="2">
    <source>
        <dbReference type="EMBL" id="GFC81831.1"/>
    </source>
</evidence>
<proteinExistence type="predicted"/>
<sequence>VPTTVLTKSKLIPNTAARLVTAAMPKSHVTRPRPTKPIITKPHSPPRRHIHHSPPPKASNFPPKVTAVKVLQVNAAKGVQGKWEWKLKCLILDHVSCNTSASMTLKRFDYNDALRRSKAKWWICCLCVNPKGGKISGKGKIRTGKLDFDDVYFVKELKFNLFSVSQMCDKKNSVLFTETECLVLSPEFKLPDENQV</sequence>
<feature type="compositionally biased region" description="Basic residues" evidence="1">
    <location>
        <begin position="44"/>
        <end position="54"/>
    </location>
</feature>
<feature type="non-terminal residue" evidence="2">
    <location>
        <position position="1"/>
    </location>
</feature>
<name>A0A699RGV4_TANCI</name>